<dbReference type="SMART" id="SM00429">
    <property type="entry name" value="IPT"/>
    <property type="match status" value="1"/>
</dbReference>
<protein>
    <submittedName>
        <fullName evidence="2">IPT/TIG domain protein</fullName>
    </submittedName>
</protein>
<gene>
    <name evidence="2" type="ORF">ANCDUO_26007</name>
</gene>
<reference evidence="2 3" key="1">
    <citation type="submission" date="2013-12" db="EMBL/GenBank/DDBJ databases">
        <title>Draft genome of the parsitic nematode Ancylostoma duodenale.</title>
        <authorList>
            <person name="Mitreva M."/>
        </authorList>
    </citation>
    <scope>NUCLEOTIDE SEQUENCE [LARGE SCALE GENOMIC DNA]</scope>
    <source>
        <strain evidence="2 3">Zhejiang</strain>
    </source>
</reference>
<proteinExistence type="predicted"/>
<dbReference type="InterPro" id="IPR031148">
    <property type="entry name" value="Plexin"/>
</dbReference>
<sequence length="112" mass="12185">VRLRADDANYAAVSKYDFEYVEPGVSAVKPNRGPKSGGTDVTLYGTDLDAGSEVHVSFGEVKCEVLSRKPDQLICRMGAMDSDMGVSSSKPLRLDFDGSPGRVPYQLTYEFV</sequence>
<evidence type="ECO:0000313" key="2">
    <source>
        <dbReference type="EMBL" id="KIH43980.1"/>
    </source>
</evidence>
<dbReference type="InterPro" id="IPR002909">
    <property type="entry name" value="IPT_dom"/>
</dbReference>
<dbReference type="PANTHER" id="PTHR22625:SF70">
    <property type="entry name" value="PLEXIN A, ISOFORM A"/>
    <property type="match status" value="1"/>
</dbReference>
<dbReference type="GO" id="GO:0005886">
    <property type="term" value="C:plasma membrane"/>
    <property type="evidence" value="ECO:0007669"/>
    <property type="project" value="TreeGrafter"/>
</dbReference>
<dbReference type="InterPro" id="IPR014756">
    <property type="entry name" value="Ig_E-set"/>
</dbReference>
<dbReference type="Pfam" id="PF01833">
    <property type="entry name" value="TIG"/>
    <property type="match status" value="1"/>
</dbReference>
<dbReference type="EMBL" id="KN781269">
    <property type="protein sequence ID" value="KIH43980.1"/>
    <property type="molecule type" value="Genomic_DNA"/>
</dbReference>
<feature type="non-terminal residue" evidence="2">
    <location>
        <position position="1"/>
    </location>
</feature>
<accession>A0A0C2F623</accession>
<evidence type="ECO:0000259" key="1">
    <source>
        <dbReference type="SMART" id="SM00429"/>
    </source>
</evidence>
<dbReference type="PANTHER" id="PTHR22625">
    <property type="entry name" value="PLEXIN"/>
    <property type="match status" value="1"/>
</dbReference>
<organism evidence="2 3">
    <name type="scientific">Ancylostoma duodenale</name>
    <dbReference type="NCBI Taxonomy" id="51022"/>
    <lineage>
        <taxon>Eukaryota</taxon>
        <taxon>Metazoa</taxon>
        <taxon>Ecdysozoa</taxon>
        <taxon>Nematoda</taxon>
        <taxon>Chromadorea</taxon>
        <taxon>Rhabditida</taxon>
        <taxon>Rhabditina</taxon>
        <taxon>Rhabditomorpha</taxon>
        <taxon>Strongyloidea</taxon>
        <taxon>Ancylostomatidae</taxon>
        <taxon>Ancylostomatinae</taxon>
        <taxon>Ancylostoma</taxon>
    </lineage>
</organism>
<dbReference type="OrthoDB" id="125363at2759"/>
<dbReference type="GO" id="GO:0002116">
    <property type="term" value="C:semaphorin receptor complex"/>
    <property type="evidence" value="ECO:0007669"/>
    <property type="project" value="TreeGrafter"/>
</dbReference>
<dbReference type="GO" id="GO:0017154">
    <property type="term" value="F:semaphorin receptor activity"/>
    <property type="evidence" value="ECO:0007669"/>
    <property type="project" value="InterPro"/>
</dbReference>
<evidence type="ECO:0000313" key="3">
    <source>
        <dbReference type="Proteomes" id="UP000054047"/>
    </source>
</evidence>
<dbReference type="SUPFAM" id="SSF81296">
    <property type="entry name" value="E set domains"/>
    <property type="match status" value="1"/>
</dbReference>
<name>A0A0C2F623_9BILA</name>
<dbReference type="Gene3D" id="2.60.40.10">
    <property type="entry name" value="Immunoglobulins"/>
    <property type="match status" value="1"/>
</dbReference>
<dbReference type="AlphaFoldDB" id="A0A0C2F623"/>
<dbReference type="InterPro" id="IPR013783">
    <property type="entry name" value="Ig-like_fold"/>
</dbReference>
<keyword evidence="3" id="KW-1185">Reference proteome</keyword>
<feature type="domain" description="IPT/TIG" evidence="1">
    <location>
        <begin position="22"/>
        <end position="110"/>
    </location>
</feature>
<dbReference type="GO" id="GO:0030334">
    <property type="term" value="P:regulation of cell migration"/>
    <property type="evidence" value="ECO:0007669"/>
    <property type="project" value="TreeGrafter"/>
</dbReference>
<dbReference type="Proteomes" id="UP000054047">
    <property type="component" value="Unassembled WGS sequence"/>
</dbReference>